<keyword evidence="2" id="KW-0285">Flavoprotein</keyword>
<dbReference type="PANTHER" id="PTHR42887:SF2">
    <property type="entry name" value="OS12G0638800 PROTEIN"/>
    <property type="match status" value="1"/>
</dbReference>
<dbReference type="Gene3D" id="2.40.30.10">
    <property type="entry name" value="Translation factors"/>
    <property type="match status" value="1"/>
</dbReference>
<dbReference type="PRINTS" id="PR00411">
    <property type="entry name" value="PNDRDTASEI"/>
</dbReference>
<evidence type="ECO:0000313" key="7">
    <source>
        <dbReference type="Proteomes" id="UP000176511"/>
    </source>
</evidence>
<comment type="cofactor">
    <cofactor evidence="1">
        <name>FAD</name>
        <dbReference type="ChEBI" id="CHEBI:57692"/>
    </cofactor>
</comment>
<dbReference type="InterPro" id="IPR057661">
    <property type="entry name" value="RsdA/BaiN/AoA(So)_Rossmann"/>
</dbReference>
<evidence type="ECO:0008006" key="8">
    <source>
        <dbReference type="Google" id="ProtNLM"/>
    </source>
</evidence>
<dbReference type="PRINTS" id="PR00368">
    <property type="entry name" value="FADPNR"/>
</dbReference>
<evidence type="ECO:0000256" key="1">
    <source>
        <dbReference type="ARBA" id="ARBA00001974"/>
    </source>
</evidence>
<evidence type="ECO:0000259" key="5">
    <source>
        <dbReference type="Pfam" id="PF22780"/>
    </source>
</evidence>
<dbReference type="PANTHER" id="PTHR42887">
    <property type="entry name" value="OS12G0638800 PROTEIN"/>
    <property type="match status" value="1"/>
</dbReference>
<name>A0A1F6DKZ6_9BACT</name>
<dbReference type="STRING" id="1798491.A3C87_02125"/>
<evidence type="ECO:0000259" key="4">
    <source>
        <dbReference type="Pfam" id="PF03486"/>
    </source>
</evidence>
<proteinExistence type="predicted"/>
<evidence type="ECO:0000313" key="6">
    <source>
        <dbReference type="EMBL" id="OGG62066.1"/>
    </source>
</evidence>
<dbReference type="EMBL" id="MFLE01000011">
    <property type="protein sequence ID" value="OGG62066.1"/>
    <property type="molecule type" value="Genomic_DNA"/>
</dbReference>
<sequence>MKKGEAKKVVVIGGGPAGMMAAIFAARAGVQVTLLEKNKRLGEKLRISGGGRCNVTNNTQDVTKLLPKYGDAEQFLYAPFSQFSVKDTIAFFAELGVTFIEENEGRMFPSTEKAETIAEALIAEMKKLGVTICAGDAVRGFITAQNSILAAHTASGVAHKADHFIMSTGGTSRPETGSQGDALPWLAQFGHTIIKPDMTLVPIKTREKYTHAMSGLAFEDAKVTVKQGSTALKKARGKILFTHFGLSGPLILNMSKTIAEAFRDDPVSLGIDIFPNEDDAALAARLLAHFQQNQNKTLRNALRSFVPPLLATALITKFDIEETVRAQECPRTLRINIIQTLKRMELSVTGTLGAEKSIVSSGGVPLEEIDTRTMISKKVENLAVIGDVLNIDRPSGGYSLQLCWTTGSVAGSASVKIW</sequence>
<dbReference type="SUPFAM" id="SSF51905">
    <property type="entry name" value="FAD/NAD(P)-binding domain"/>
    <property type="match status" value="1"/>
</dbReference>
<evidence type="ECO:0000256" key="2">
    <source>
        <dbReference type="ARBA" id="ARBA00022630"/>
    </source>
</evidence>
<feature type="domain" description="RsdA/BaiN/AoA(So)-like insert" evidence="5">
    <location>
        <begin position="199"/>
        <end position="359"/>
    </location>
</feature>
<accession>A0A1F6DKZ6</accession>
<feature type="domain" description="RsdA/BaiN/AoA(So)-like Rossmann fold-like" evidence="4">
    <location>
        <begin position="8"/>
        <end position="412"/>
    </location>
</feature>
<dbReference type="NCBIfam" id="TIGR00275">
    <property type="entry name" value="aminoacetone oxidase family FAD-binding enzyme"/>
    <property type="match status" value="1"/>
</dbReference>
<dbReference type="Proteomes" id="UP000176511">
    <property type="component" value="Unassembled WGS sequence"/>
</dbReference>
<protein>
    <recommendedName>
        <fullName evidence="8">FAD-dependent oxidoreductase</fullName>
    </recommendedName>
</protein>
<gene>
    <name evidence="6" type="ORF">A3C87_02125</name>
</gene>
<dbReference type="AlphaFoldDB" id="A0A1F6DKZ6"/>
<dbReference type="InterPro" id="IPR023166">
    <property type="entry name" value="BaiN-like_dom_sf"/>
</dbReference>
<dbReference type="InterPro" id="IPR055178">
    <property type="entry name" value="RsdA/BaiN/AoA(So)-like_dom"/>
</dbReference>
<dbReference type="Gene3D" id="1.10.8.260">
    <property type="entry name" value="HI0933 insert domain-like"/>
    <property type="match status" value="1"/>
</dbReference>
<keyword evidence="3" id="KW-0274">FAD</keyword>
<dbReference type="Pfam" id="PF22780">
    <property type="entry name" value="HI0933_like_1st"/>
    <property type="match status" value="1"/>
</dbReference>
<dbReference type="InterPro" id="IPR036188">
    <property type="entry name" value="FAD/NAD-bd_sf"/>
</dbReference>
<dbReference type="SUPFAM" id="SSF160996">
    <property type="entry name" value="HI0933 insert domain-like"/>
    <property type="match status" value="1"/>
</dbReference>
<comment type="caution">
    <text evidence="6">The sequence shown here is derived from an EMBL/GenBank/DDBJ whole genome shotgun (WGS) entry which is preliminary data.</text>
</comment>
<dbReference type="InterPro" id="IPR004792">
    <property type="entry name" value="BaiN-like"/>
</dbReference>
<evidence type="ECO:0000256" key="3">
    <source>
        <dbReference type="ARBA" id="ARBA00022827"/>
    </source>
</evidence>
<reference evidence="6 7" key="1">
    <citation type="journal article" date="2016" name="Nat. Commun.">
        <title>Thousands of microbial genomes shed light on interconnected biogeochemical processes in an aquifer system.</title>
        <authorList>
            <person name="Anantharaman K."/>
            <person name="Brown C.T."/>
            <person name="Hug L.A."/>
            <person name="Sharon I."/>
            <person name="Castelle C.J."/>
            <person name="Probst A.J."/>
            <person name="Thomas B.C."/>
            <person name="Singh A."/>
            <person name="Wilkins M.J."/>
            <person name="Karaoz U."/>
            <person name="Brodie E.L."/>
            <person name="Williams K.H."/>
            <person name="Hubbard S.S."/>
            <person name="Banfield J.F."/>
        </authorList>
    </citation>
    <scope>NUCLEOTIDE SEQUENCE [LARGE SCALE GENOMIC DNA]</scope>
</reference>
<organism evidence="6 7">
    <name type="scientific">Candidatus Kaiserbacteria bacterium RIFCSPHIGHO2_02_FULL_49_34</name>
    <dbReference type="NCBI Taxonomy" id="1798491"/>
    <lineage>
        <taxon>Bacteria</taxon>
        <taxon>Candidatus Kaiseribacteriota</taxon>
    </lineage>
</organism>
<dbReference type="Gene3D" id="3.50.50.60">
    <property type="entry name" value="FAD/NAD(P)-binding domain"/>
    <property type="match status" value="1"/>
</dbReference>
<dbReference type="Pfam" id="PF03486">
    <property type="entry name" value="HI0933_like"/>
    <property type="match status" value="1"/>
</dbReference>